<comment type="caution">
    <text evidence="10">The sequence shown here is derived from an EMBL/GenBank/DDBJ whole genome shotgun (WGS) entry which is preliminary data.</text>
</comment>
<feature type="transmembrane region" description="Helical" evidence="7">
    <location>
        <begin position="516"/>
        <end position="536"/>
    </location>
</feature>
<dbReference type="InterPro" id="IPR047699">
    <property type="entry name" value="Permease_put_prefix"/>
</dbReference>
<dbReference type="OrthoDB" id="5933722at2"/>
<feature type="transmembrane region" description="Helical" evidence="7">
    <location>
        <begin position="421"/>
        <end position="442"/>
    </location>
</feature>
<dbReference type="Pfam" id="PF02687">
    <property type="entry name" value="FtsX"/>
    <property type="match status" value="2"/>
</dbReference>
<dbReference type="PANTHER" id="PTHR30572:SF4">
    <property type="entry name" value="ABC TRANSPORTER PERMEASE YTRF"/>
    <property type="match status" value="1"/>
</dbReference>
<keyword evidence="4 7" id="KW-1133">Transmembrane helix</keyword>
<keyword evidence="11" id="KW-1185">Reference proteome</keyword>
<sequence length="890" mass="100345">MKPSTPSNPKPPRWATTLLDWLGDPNTVEEVQGDLLELYAYWVKTVGERKADWRYVLSALKLLRPLDKRKKAESNPFFLHPVMVRNYFKIAFRNLVKHKGYSGINMGGLAVGMAVALLTGLWIYDELSFNRYHQHYDRIARVMQNQVVNGELHTSQSLPYPFIQELKSNYSSPFKHIVTSTHPDDHILTAGETKLSKRGQFMEAEAPEMLTLKMVKGTWAGLQDPQSILLSASTAKALFGDADPINKPVKINTDWLVKVTGVYEDLPQNTQFHDAQFLASWEYFVAHNRYMREKKWDNHALLIYVEIQPNTDFDKATATIKDSELNVIRHLESMKEEAVTRPQMWLHPMRDWHLYSDFKNGVVGKGPVQYVWMVGLIGFFVLLLACINFMNLSTARSEKRAKEVGIRKTVGSRRSQLVGQFFSESLLVVFLSFLIALLLATVSLSWFNNLAAKQMTIPWANGYFWLFCLGFIGITGFLAGSYPALYLTSFQPIQVLKGGGLARLQRGRSASIPRQILVVTQFTVSIALIISTLVVYRQIQFAKNRPVGYARDGLLLVPMQSADFYGKTALLRNELKNTGVVSEVAESQSPITGVWSSNEGFSWKGMPPGLSERFATLTVSPEYAETVGWQFIDGRNFSKELASDSAGFVINETAAKLLGFRQPVGEFVRWKSQWMTNNVEKQFRILGVVKDMVMESPFKPIKPTVFFLFGSPNWINIKIRPGADAGNALAHIEAVFKKLIPAAPFEYKFADEEYDAKFRAEERIGKLATFFAVLAVFISCLGLFGLASFVAEQRTKEIGVRKVMGASVLNLWRLLSKDFVVLVLLAFGIATPVAAYFLSSWLQQYDYRTELSWWIFAASGVGALVITLLTVSFQSIKAALMNPVKSLRSE</sequence>
<feature type="transmembrane region" description="Helical" evidence="7">
    <location>
        <begin position="462"/>
        <end position="487"/>
    </location>
</feature>
<organism evidence="10 11">
    <name type="scientific">Larkinella punicea</name>
    <dbReference type="NCBI Taxonomy" id="2315727"/>
    <lineage>
        <taxon>Bacteria</taxon>
        <taxon>Pseudomonadati</taxon>
        <taxon>Bacteroidota</taxon>
        <taxon>Cytophagia</taxon>
        <taxon>Cytophagales</taxon>
        <taxon>Spirosomataceae</taxon>
        <taxon>Larkinella</taxon>
    </lineage>
</organism>
<feature type="domain" description="ABC3 transporter permease C-terminal" evidence="8">
    <location>
        <begin position="770"/>
        <end position="883"/>
    </location>
</feature>
<dbReference type="RefSeq" id="WP_114409937.1">
    <property type="nucleotide sequence ID" value="NZ_QOWE01000036.1"/>
</dbReference>
<dbReference type="Pfam" id="PF12704">
    <property type="entry name" value="MacB_PCD"/>
    <property type="match status" value="2"/>
</dbReference>
<feature type="domain" description="MacB-like periplasmic core" evidence="9">
    <location>
        <begin position="102"/>
        <end position="321"/>
    </location>
</feature>
<dbReference type="AlphaFoldDB" id="A0A368JDP4"/>
<evidence type="ECO:0000259" key="9">
    <source>
        <dbReference type="Pfam" id="PF12704"/>
    </source>
</evidence>
<dbReference type="EMBL" id="QOWE01000036">
    <property type="protein sequence ID" value="RCR65767.1"/>
    <property type="molecule type" value="Genomic_DNA"/>
</dbReference>
<dbReference type="PANTHER" id="PTHR30572">
    <property type="entry name" value="MEMBRANE COMPONENT OF TRANSPORTER-RELATED"/>
    <property type="match status" value="1"/>
</dbReference>
<evidence type="ECO:0000259" key="8">
    <source>
        <dbReference type="Pfam" id="PF02687"/>
    </source>
</evidence>
<keyword evidence="5 7" id="KW-0472">Membrane</keyword>
<keyword evidence="3 7" id="KW-0812">Transmembrane</keyword>
<feature type="transmembrane region" description="Helical" evidence="7">
    <location>
        <begin position="103"/>
        <end position="124"/>
    </location>
</feature>
<evidence type="ECO:0000256" key="5">
    <source>
        <dbReference type="ARBA" id="ARBA00023136"/>
    </source>
</evidence>
<dbReference type="Proteomes" id="UP000253383">
    <property type="component" value="Unassembled WGS sequence"/>
</dbReference>
<proteinExistence type="inferred from homology"/>
<keyword evidence="2" id="KW-1003">Cell membrane</keyword>
<dbReference type="GO" id="GO:0005886">
    <property type="term" value="C:plasma membrane"/>
    <property type="evidence" value="ECO:0007669"/>
    <property type="project" value="UniProtKB-SubCell"/>
</dbReference>
<dbReference type="InterPro" id="IPR050250">
    <property type="entry name" value="Macrolide_Exporter_MacB"/>
</dbReference>
<evidence type="ECO:0000313" key="10">
    <source>
        <dbReference type="EMBL" id="RCR65767.1"/>
    </source>
</evidence>
<evidence type="ECO:0000256" key="2">
    <source>
        <dbReference type="ARBA" id="ARBA00022475"/>
    </source>
</evidence>
<feature type="transmembrane region" description="Helical" evidence="7">
    <location>
        <begin position="767"/>
        <end position="791"/>
    </location>
</feature>
<feature type="transmembrane region" description="Helical" evidence="7">
    <location>
        <begin position="851"/>
        <end position="871"/>
    </location>
</feature>
<gene>
    <name evidence="10" type="ORF">DUE52_30550</name>
</gene>
<evidence type="ECO:0000256" key="3">
    <source>
        <dbReference type="ARBA" id="ARBA00022692"/>
    </source>
</evidence>
<evidence type="ECO:0000256" key="6">
    <source>
        <dbReference type="ARBA" id="ARBA00038076"/>
    </source>
</evidence>
<comment type="subcellular location">
    <subcellularLocation>
        <location evidence="1">Cell membrane</location>
        <topology evidence="1">Multi-pass membrane protein</topology>
    </subcellularLocation>
</comment>
<reference evidence="10 11" key="1">
    <citation type="submission" date="2018-07" db="EMBL/GenBank/DDBJ databases">
        <title>Genome analysis of Larkinella rosea.</title>
        <authorList>
            <person name="Zhou Z."/>
            <person name="Wang G."/>
        </authorList>
    </citation>
    <scope>NUCLEOTIDE SEQUENCE [LARGE SCALE GENOMIC DNA]</scope>
    <source>
        <strain evidence="11">zzj9</strain>
    </source>
</reference>
<dbReference type="InterPro" id="IPR003838">
    <property type="entry name" value="ABC3_permease_C"/>
</dbReference>
<dbReference type="GO" id="GO:0022857">
    <property type="term" value="F:transmembrane transporter activity"/>
    <property type="evidence" value="ECO:0007669"/>
    <property type="project" value="TreeGrafter"/>
</dbReference>
<evidence type="ECO:0000256" key="1">
    <source>
        <dbReference type="ARBA" id="ARBA00004651"/>
    </source>
</evidence>
<evidence type="ECO:0000313" key="11">
    <source>
        <dbReference type="Proteomes" id="UP000253383"/>
    </source>
</evidence>
<feature type="domain" description="MacB-like periplasmic core" evidence="9">
    <location>
        <begin position="525"/>
        <end position="734"/>
    </location>
</feature>
<dbReference type="NCBIfam" id="NF038404">
    <property type="entry name" value="perm_prefix_2"/>
    <property type="match status" value="1"/>
</dbReference>
<comment type="similarity">
    <text evidence="6">Belongs to the ABC-4 integral membrane protein family.</text>
</comment>
<evidence type="ECO:0000256" key="4">
    <source>
        <dbReference type="ARBA" id="ARBA00022989"/>
    </source>
</evidence>
<name>A0A368JDP4_9BACT</name>
<protein>
    <submittedName>
        <fullName evidence="10">ABC transporter permease</fullName>
    </submittedName>
</protein>
<feature type="domain" description="ABC3 transporter permease C-terminal" evidence="8">
    <location>
        <begin position="376"/>
        <end position="491"/>
    </location>
</feature>
<dbReference type="InterPro" id="IPR025857">
    <property type="entry name" value="MacB_PCD"/>
</dbReference>
<evidence type="ECO:0000256" key="7">
    <source>
        <dbReference type="SAM" id="Phobius"/>
    </source>
</evidence>
<accession>A0A368JDP4</accession>
<feature type="transmembrane region" description="Helical" evidence="7">
    <location>
        <begin position="819"/>
        <end position="839"/>
    </location>
</feature>
<feature type="transmembrane region" description="Helical" evidence="7">
    <location>
        <begin position="370"/>
        <end position="392"/>
    </location>
</feature>